<keyword evidence="3" id="KW-1185">Reference proteome</keyword>
<dbReference type="PANTHER" id="PTHR47271:SF2">
    <property type="entry name" value="ARGININE DEIMINASE"/>
    <property type="match status" value="1"/>
</dbReference>
<dbReference type="AlphaFoldDB" id="A0AAV1IC77"/>
<protein>
    <recommendedName>
        <fullName evidence="4">Arginine deiminase</fullName>
    </recommendedName>
</protein>
<dbReference type="GO" id="GO:0019546">
    <property type="term" value="P:L-arginine deiminase pathway"/>
    <property type="evidence" value="ECO:0007669"/>
    <property type="project" value="TreeGrafter"/>
</dbReference>
<gene>
    <name evidence="2" type="ORF">CVIRNUC_008154</name>
</gene>
<dbReference type="Proteomes" id="UP001314263">
    <property type="component" value="Unassembled WGS sequence"/>
</dbReference>
<feature type="region of interest" description="Disordered" evidence="1">
    <location>
        <begin position="518"/>
        <end position="538"/>
    </location>
</feature>
<reference evidence="2 3" key="1">
    <citation type="submission" date="2023-10" db="EMBL/GenBank/DDBJ databases">
        <authorList>
            <person name="Maclean D."/>
            <person name="Macfadyen A."/>
        </authorList>
    </citation>
    <scope>NUCLEOTIDE SEQUENCE [LARGE SCALE GENOMIC DNA]</scope>
</reference>
<accession>A0AAV1IC77</accession>
<feature type="region of interest" description="Disordered" evidence="1">
    <location>
        <begin position="458"/>
        <end position="503"/>
    </location>
</feature>
<dbReference type="Pfam" id="PF02274">
    <property type="entry name" value="ADI"/>
    <property type="match status" value="1"/>
</dbReference>
<feature type="compositionally biased region" description="Polar residues" evidence="1">
    <location>
        <begin position="467"/>
        <end position="477"/>
    </location>
</feature>
<evidence type="ECO:0000313" key="2">
    <source>
        <dbReference type="EMBL" id="CAK0784949.1"/>
    </source>
</evidence>
<proteinExistence type="predicted"/>
<dbReference type="SUPFAM" id="SSF55909">
    <property type="entry name" value="Pentein"/>
    <property type="match status" value="1"/>
</dbReference>
<dbReference type="PANTHER" id="PTHR47271">
    <property type="entry name" value="ARGININE DEIMINASE"/>
    <property type="match status" value="1"/>
</dbReference>
<evidence type="ECO:0000256" key="1">
    <source>
        <dbReference type="SAM" id="MobiDB-lite"/>
    </source>
</evidence>
<dbReference type="EMBL" id="CAUYUE010000011">
    <property type="protein sequence ID" value="CAK0784949.1"/>
    <property type="molecule type" value="Genomic_DNA"/>
</dbReference>
<evidence type="ECO:0000313" key="3">
    <source>
        <dbReference type="Proteomes" id="UP001314263"/>
    </source>
</evidence>
<dbReference type="Gene3D" id="3.75.10.10">
    <property type="entry name" value="L-arginine/glycine Amidinotransferase, Chain A"/>
    <property type="match status" value="1"/>
</dbReference>
<name>A0AAV1IC77_9CHLO</name>
<evidence type="ECO:0008006" key="4">
    <source>
        <dbReference type="Google" id="ProtNLM"/>
    </source>
</evidence>
<comment type="caution">
    <text evidence="2">The sequence shown here is derived from an EMBL/GenBank/DDBJ whole genome shotgun (WGS) entry which is preliminary data.</text>
</comment>
<organism evidence="2 3">
    <name type="scientific">Coccomyxa viridis</name>
    <dbReference type="NCBI Taxonomy" id="1274662"/>
    <lineage>
        <taxon>Eukaryota</taxon>
        <taxon>Viridiplantae</taxon>
        <taxon>Chlorophyta</taxon>
        <taxon>core chlorophytes</taxon>
        <taxon>Trebouxiophyceae</taxon>
        <taxon>Trebouxiophyceae incertae sedis</taxon>
        <taxon>Coccomyxaceae</taxon>
        <taxon>Coccomyxa</taxon>
    </lineage>
</organism>
<sequence length="554" mass="61291">MKPSNSQLDVLDVAPQQLVPKALKAIKSRRAGNSTITGDPYIEQECAAIQEHENEQAEVVVVCEPEGTSLMMGGLHPRASLYERPVNLESAKKAHSEFRRVMREHGIKVLTVRDILKYGVSDHMGARVDLEELAMKALKYSMAEGFTHADLNEQDRHYVSEEYKKEVLEHMSIHQLIDTILINPTVHISPSYRDTGLSASYTFKPLSNLVYTRDQQITTCRGVVSGRLRSQQRQLEVELMRFCFRKLGLPVVGEIEAPGYLEGGDFFPAGRDLALVGIGLRSNFEACHQLMERDLLGTRRLAVVKDQFEQHQDRMHLDCVFSILGDDCCLMMEEMMGEDSPTKRLVDEWTRDDATGGYNLTRQNVEFSEFMRGEGYSIVPIKAEHQLKYGCNILNLGNSRIISVHAETARQIVRFPGFAGDVQTIAFDAITSMYGACHCSSAVVRRIPRRYENTDVARGMPVPAADNGSTHTTSSNGDGAVAGHLGKHSSHTSSSPFHAIPIPGAGRGATTAIDIVNRSSGSLGHGQSGPFPRSSGSFRNNALAVEALNRQFME</sequence>
<dbReference type="GO" id="GO:0016990">
    <property type="term" value="F:arginine deiminase activity"/>
    <property type="evidence" value="ECO:0007669"/>
    <property type="project" value="TreeGrafter"/>
</dbReference>